<proteinExistence type="inferred from homology"/>
<comment type="function">
    <text evidence="11">A type II topoisomerase that negatively supercoils closed circular double-stranded (ds) DNA in an ATP-dependent manner to modulate DNA topology and maintain chromosomes in an underwound state. Negative supercoiling favors strand separation, and DNA replication, transcription, recombination and repair, all of which involve strand separation. Also able to catalyze the interconversion of other topological isomers of dsDNA rings, including catenanes and knotted rings. Type II topoisomerases break and join 2 DNA strands simultaneously in an ATP-dependent manner.</text>
</comment>
<accession>A0A1H7B9U0</accession>
<feature type="site" description="Interaction with DNA" evidence="11">
    <location>
        <position position="476"/>
    </location>
</feature>
<dbReference type="FunFam" id="3.40.50.670:FF:000002">
    <property type="entry name" value="DNA gyrase subunit B"/>
    <property type="match status" value="1"/>
</dbReference>
<dbReference type="GO" id="GO:0034335">
    <property type="term" value="F:DNA negative supercoiling activity"/>
    <property type="evidence" value="ECO:0007669"/>
    <property type="project" value="UniProtKB-ARBA"/>
</dbReference>
<dbReference type="GO" id="GO:0005737">
    <property type="term" value="C:cytoplasm"/>
    <property type="evidence" value="ECO:0007669"/>
    <property type="project" value="UniProtKB-SubCell"/>
</dbReference>
<keyword evidence="4 11" id="KW-0547">Nucleotide-binding</keyword>
<dbReference type="Gene3D" id="3.30.565.10">
    <property type="entry name" value="Histidine kinase-like ATPase, C-terminal domain"/>
    <property type="match status" value="1"/>
</dbReference>
<dbReference type="AlphaFoldDB" id="A0A1H7B9U0"/>
<gene>
    <name evidence="11" type="primary">gyrB</name>
    <name evidence="13" type="ORF">SAMN05660742_11535</name>
</gene>
<dbReference type="Gene3D" id="3.40.50.670">
    <property type="match status" value="1"/>
</dbReference>
<dbReference type="FunFam" id="3.30.565.10:FF:000002">
    <property type="entry name" value="DNA gyrase subunit B"/>
    <property type="match status" value="1"/>
</dbReference>
<evidence type="ECO:0000256" key="11">
    <source>
        <dbReference type="HAMAP-Rule" id="MF_01898"/>
    </source>
</evidence>
<dbReference type="Gene3D" id="3.30.230.10">
    <property type="match status" value="1"/>
</dbReference>
<dbReference type="InterPro" id="IPR003594">
    <property type="entry name" value="HATPase_dom"/>
</dbReference>
<keyword evidence="14" id="KW-1185">Reference proteome</keyword>
<keyword evidence="8" id="KW-0238">DNA-binding</keyword>
<dbReference type="SUPFAM" id="SSF54211">
    <property type="entry name" value="Ribosomal protein S5 domain 2-like"/>
    <property type="match status" value="1"/>
</dbReference>
<organism evidence="13 14">
    <name type="scientific">Propionispira arboris</name>
    <dbReference type="NCBI Taxonomy" id="84035"/>
    <lineage>
        <taxon>Bacteria</taxon>
        <taxon>Bacillati</taxon>
        <taxon>Bacillota</taxon>
        <taxon>Negativicutes</taxon>
        <taxon>Selenomonadales</taxon>
        <taxon>Selenomonadaceae</taxon>
        <taxon>Propionispira</taxon>
    </lineage>
</organism>
<comment type="similarity">
    <text evidence="2 11">Belongs to the type II topoisomerase GyrB family.</text>
</comment>
<dbReference type="InterPro" id="IPR002288">
    <property type="entry name" value="DNA_gyrase_B_C"/>
</dbReference>
<sequence>MSKNDENKNDDANLETVEIHLDEGSAEVSAVEGDYGAQQIQILEGLEAVRKRPGMYIGSTSSRGLHHLVYEVVDNSIDEALAGYCSHIEVTIHQDNSVTVVDNGRGIPVDMHESGRPALEVVLTVLHAGGKFGGDGYKVSGGLHGVGISVVNALSSLLEVEVKRDGKIYNMSFSKGYTTSALKVVGDTDENGTKVHFVPDVEIFDEVVYDYDILKHRLRELAFLNQQITITLTDERDGHNEIFYFEGGIRSFVAHLNRNKEVINTDPIYFNGTKNTTVVEIAMQYNTSYTENIYSFVNNINTEEGGTHLAGFKIALTRAANDFARKQNILKTSEDNLTGEDIREGISCIISLKIRNPQFEGQTKTKLGNSEVRGIVDSIVSEGLSEFFEENPAITKKIIEKSIMASRAREAARKARELTRRKNALEVSSLPGKLADCSIKDPMQTEIYLVEGDSAGGSAKQGRDRRFQAILPLRGKILNVEKARLDRILNNDEIRTMITAFGNGIGEEFDLTKSRYGKIIIMTDADVDGAHIRTLLLTFFYRYMPELLTNGRIYIAQPPLYQVRKGKQHWYTYSDDEMAAKLDEIGRDGIVVQRYKGLGEMNPEQLWETTMDPEGRTVLQVKLDDAEAADSIFTILMGDKVEPRRKFIEDHSHDVRNLDI</sequence>
<keyword evidence="3 11" id="KW-0479">Metal-binding</keyword>
<evidence type="ECO:0000256" key="5">
    <source>
        <dbReference type="ARBA" id="ARBA00022840"/>
    </source>
</evidence>
<dbReference type="EMBL" id="FNZK01000015">
    <property type="protein sequence ID" value="SEJ73047.1"/>
    <property type="molecule type" value="Genomic_DNA"/>
</dbReference>
<dbReference type="RefSeq" id="WP_091833047.1">
    <property type="nucleotide sequence ID" value="NZ_FNZK01000015.1"/>
</dbReference>
<dbReference type="GO" id="GO:0005524">
    <property type="term" value="F:ATP binding"/>
    <property type="evidence" value="ECO:0007669"/>
    <property type="project" value="UniProtKB-UniRule"/>
</dbReference>
<dbReference type="GO" id="GO:0006261">
    <property type="term" value="P:DNA-templated DNA replication"/>
    <property type="evidence" value="ECO:0007669"/>
    <property type="project" value="UniProtKB-UniRule"/>
</dbReference>
<evidence type="ECO:0000256" key="2">
    <source>
        <dbReference type="ARBA" id="ARBA00010708"/>
    </source>
</evidence>
<dbReference type="Pfam" id="PF00204">
    <property type="entry name" value="DNA_gyraseB"/>
    <property type="match status" value="1"/>
</dbReference>
<dbReference type="InterPro" id="IPR020568">
    <property type="entry name" value="Ribosomal_Su5_D2-typ_SF"/>
</dbReference>
<dbReference type="InterPro" id="IPR001241">
    <property type="entry name" value="Topo_IIA"/>
</dbReference>
<dbReference type="InterPro" id="IPR034160">
    <property type="entry name" value="TOPRIM_GyrB"/>
</dbReference>
<comment type="subcellular location">
    <subcellularLocation>
        <location evidence="11">Cytoplasm</location>
    </subcellularLocation>
</comment>
<dbReference type="STRING" id="84035.SAMN05660742_11535"/>
<dbReference type="PRINTS" id="PR01159">
    <property type="entry name" value="DNAGYRASEB"/>
</dbReference>
<dbReference type="InterPro" id="IPR018522">
    <property type="entry name" value="TopoIIA_CS"/>
</dbReference>
<evidence type="ECO:0000256" key="8">
    <source>
        <dbReference type="ARBA" id="ARBA00023125"/>
    </source>
</evidence>
<dbReference type="InterPro" id="IPR014721">
    <property type="entry name" value="Ribsml_uS5_D2-typ_fold_subgr"/>
</dbReference>
<dbReference type="InterPro" id="IPR013506">
    <property type="entry name" value="Topo_IIA_bsu_dom2"/>
</dbReference>
<comment type="cofactor">
    <cofactor evidence="11">
        <name>Mg(2+)</name>
        <dbReference type="ChEBI" id="CHEBI:18420"/>
    </cofactor>
    <cofactor evidence="11">
        <name>Mn(2+)</name>
        <dbReference type="ChEBI" id="CHEBI:29035"/>
    </cofactor>
    <cofactor evidence="11">
        <name>Ca(2+)</name>
        <dbReference type="ChEBI" id="CHEBI:29108"/>
    </cofactor>
    <text evidence="11">Binds two Mg(2+) per subunit. The magnesium ions form salt bridges with both the protein and the DNA. Can also accept other divalent metal cations, such as Mn(2+) or Ca(2+).</text>
</comment>
<dbReference type="PANTHER" id="PTHR45866:SF1">
    <property type="entry name" value="DNA GYRASE SUBUNIT B, MITOCHONDRIAL"/>
    <property type="match status" value="1"/>
</dbReference>
<feature type="domain" description="Toprim" evidence="12">
    <location>
        <begin position="445"/>
        <end position="559"/>
    </location>
</feature>
<reference evidence="13 14" key="1">
    <citation type="submission" date="2016-10" db="EMBL/GenBank/DDBJ databases">
        <authorList>
            <person name="de Groot N.N."/>
        </authorList>
    </citation>
    <scope>NUCLEOTIDE SEQUENCE [LARGE SCALE GENOMIC DNA]</scope>
    <source>
        <strain evidence="13 14">DSM 2179</strain>
    </source>
</reference>
<keyword evidence="11" id="KW-0963">Cytoplasm</keyword>
<dbReference type="GO" id="GO:0003677">
    <property type="term" value="F:DNA binding"/>
    <property type="evidence" value="ECO:0007669"/>
    <property type="project" value="UniProtKB-KW"/>
</dbReference>
<dbReference type="GO" id="GO:0006265">
    <property type="term" value="P:DNA topological change"/>
    <property type="evidence" value="ECO:0007669"/>
    <property type="project" value="UniProtKB-UniRule"/>
</dbReference>
<dbReference type="InterPro" id="IPR013760">
    <property type="entry name" value="Topo_IIA-like_dom_sf"/>
</dbReference>
<feature type="binding site" evidence="11">
    <location>
        <position position="524"/>
    </location>
    <ligand>
        <name>Mg(2+)</name>
        <dbReference type="ChEBI" id="CHEBI:18420"/>
        <label>1</label>
        <note>catalytic</note>
    </ligand>
</feature>
<dbReference type="Pfam" id="PF01751">
    <property type="entry name" value="Toprim"/>
    <property type="match status" value="1"/>
</dbReference>
<dbReference type="PRINTS" id="PR00418">
    <property type="entry name" value="TPI2FAMILY"/>
</dbReference>
<comment type="subunit">
    <text evidence="11">Heterotetramer, composed of two GyrA and two GyrB chains. In the heterotetramer, GyrA contains the active site tyrosine that forms a transient covalent intermediate with DNA, while GyrB binds cofactors and catalyzes ATP hydrolysis.</text>
</comment>
<evidence type="ECO:0000313" key="14">
    <source>
        <dbReference type="Proteomes" id="UP000199662"/>
    </source>
</evidence>
<dbReference type="InterPro" id="IPR036890">
    <property type="entry name" value="HATPase_C_sf"/>
</dbReference>
<keyword evidence="7 11" id="KW-0799">Topoisomerase</keyword>
<evidence type="ECO:0000313" key="13">
    <source>
        <dbReference type="EMBL" id="SEJ73047.1"/>
    </source>
</evidence>
<evidence type="ECO:0000256" key="1">
    <source>
        <dbReference type="ARBA" id="ARBA00000185"/>
    </source>
</evidence>
<keyword evidence="5 11" id="KW-0067">ATP-binding</keyword>
<dbReference type="NCBIfam" id="NF004189">
    <property type="entry name" value="PRK05644.1"/>
    <property type="match status" value="1"/>
</dbReference>
<dbReference type="HAMAP" id="MF_01898">
    <property type="entry name" value="GyrB"/>
    <property type="match status" value="1"/>
</dbReference>
<dbReference type="InterPro" id="IPR006171">
    <property type="entry name" value="TOPRIM_dom"/>
</dbReference>
<evidence type="ECO:0000259" key="12">
    <source>
        <dbReference type="PROSITE" id="PS50880"/>
    </source>
</evidence>
<dbReference type="CDD" id="cd16928">
    <property type="entry name" value="HATPase_GyrB-like"/>
    <property type="match status" value="1"/>
</dbReference>
<dbReference type="SUPFAM" id="SSF56719">
    <property type="entry name" value="Type II DNA topoisomerase"/>
    <property type="match status" value="1"/>
</dbReference>
<feature type="binding site" evidence="11">
    <location>
        <position position="451"/>
    </location>
    <ligand>
        <name>Mg(2+)</name>
        <dbReference type="ChEBI" id="CHEBI:18420"/>
        <label>1</label>
        <note>catalytic</note>
    </ligand>
</feature>
<dbReference type="CDD" id="cd00822">
    <property type="entry name" value="TopoII_Trans_DNA_gyrase"/>
    <property type="match status" value="1"/>
</dbReference>
<dbReference type="Pfam" id="PF02518">
    <property type="entry name" value="HATPase_c"/>
    <property type="match status" value="1"/>
</dbReference>
<evidence type="ECO:0000256" key="6">
    <source>
        <dbReference type="ARBA" id="ARBA00022842"/>
    </source>
</evidence>
<evidence type="ECO:0000256" key="4">
    <source>
        <dbReference type="ARBA" id="ARBA00022741"/>
    </source>
</evidence>
<dbReference type="InterPro" id="IPR000565">
    <property type="entry name" value="Topo_IIA_B"/>
</dbReference>
<evidence type="ECO:0000256" key="9">
    <source>
        <dbReference type="ARBA" id="ARBA00023235"/>
    </source>
</evidence>
<feature type="site" description="Interaction with DNA" evidence="11">
    <location>
        <position position="479"/>
    </location>
</feature>
<evidence type="ECO:0000256" key="7">
    <source>
        <dbReference type="ARBA" id="ARBA00023029"/>
    </source>
</evidence>
<dbReference type="PROSITE" id="PS50880">
    <property type="entry name" value="TOPRIM"/>
    <property type="match status" value="1"/>
</dbReference>
<dbReference type="SUPFAM" id="SSF55874">
    <property type="entry name" value="ATPase domain of HSP90 chaperone/DNA topoisomerase II/histidine kinase"/>
    <property type="match status" value="1"/>
</dbReference>
<dbReference type="Pfam" id="PF00986">
    <property type="entry name" value="DNA_gyraseB_C"/>
    <property type="match status" value="1"/>
</dbReference>
<feature type="binding site" evidence="11">
    <location>
        <position position="524"/>
    </location>
    <ligand>
        <name>Mg(2+)</name>
        <dbReference type="ChEBI" id="CHEBI:18420"/>
        <label>2</label>
    </ligand>
</feature>
<evidence type="ECO:0000256" key="3">
    <source>
        <dbReference type="ARBA" id="ARBA00022723"/>
    </source>
</evidence>
<dbReference type="GO" id="GO:0046872">
    <property type="term" value="F:metal ion binding"/>
    <property type="evidence" value="ECO:0007669"/>
    <property type="project" value="UniProtKB-KW"/>
</dbReference>
<dbReference type="InterPro" id="IPR011557">
    <property type="entry name" value="GyrB"/>
</dbReference>
<dbReference type="CDD" id="cd03366">
    <property type="entry name" value="TOPRIM_TopoIIA_GyrB"/>
    <property type="match status" value="1"/>
</dbReference>
<dbReference type="PROSITE" id="PS00177">
    <property type="entry name" value="TOPOISOMERASE_II"/>
    <property type="match status" value="1"/>
</dbReference>
<dbReference type="NCBIfam" id="NF011501">
    <property type="entry name" value="PRK14939.1"/>
    <property type="match status" value="1"/>
</dbReference>
<name>A0A1H7B9U0_9FIRM</name>
<dbReference type="GO" id="GO:0005694">
    <property type="term" value="C:chromosome"/>
    <property type="evidence" value="ECO:0007669"/>
    <property type="project" value="InterPro"/>
</dbReference>
<dbReference type="Proteomes" id="UP000199662">
    <property type="component" value="Unassembled WGS sequence"/>
</dbReference>
<evidence type="ECO:0000256" key="10">
    <source>
        <dbReference type="ARBA" id="ARBA00063644"/>
    </source>
</evidence>
<feature type="binding site" evidence="11">
    <location>
        <position position="526"/>
    </location>
    <ligand>
        <name>Mg(2+)</name>
        <dbReference type="ChEBI" id="CHEBI:18420"/>
        <label>2</label>
    </ligand>
</feature>
<keyword evidence="9 11" id="KW-0413">Isomerase</keyword>
<dbReference type="SMART" id="SM00433">
    <property type="entry name" value="TOP2c"/>
    <property type="match status" value="1"/>
</dbReference>
<keyword evidence="6 11" id="KW-0460">Magnesium</keyword>
<dbReference type="SMART" id="SM00387">
    <property type="entry name" value="HATPase_c"/>
    <property type="match status" value="1"/>
</dbReference>
<protein>
    <recommendedName>
        <fullName evidence="11">DNA gyrase subunit B</fullName>
        <ecNumber evidence="11">5.6.2.2</ecNumber>
    </recommendedName>
</protein>
<dbReference type="EC" id="5.6.2.2" evidence="11"/>
<dbReference type="PANTHER" id="PTHR45866">
    <property type="entry name" value="DNA GYRASE/TOPOISOMERASE SUBUNIT B"/>
    <property type="match status" value="1"/>
</dbReference>
<comment type="subunit">
    <text evidence="10">Heterotetramer composed of ParC and ParE.</text>
</comment>
<comment type="miscellaneous">
    <text evidence="11">Few gyrases are as efficient as E.coli at forming negative supercoils. Not all organisms have 2 type II topoisomerases; in organisms with a single type II topoisomerase this enzyme also has to decatenate newly replicated chromosomes.</text>
</comment>
<dbReference type="NCBIfam" id="TIGR01059">
    <property type="entry name" value="gyrB"/>
    <property type="match status" value="1"/>
</dbReference>
<comment type="catalytic activity">
    <reaction evidence="1 11">
        <text>ATP-dependent breakage, passage and rejoining of double-stranded DNA.</text>
        <dbReference type="EC" id="5.6.2.2"/>
    </reaction>
</comment>
<dbReference type="FunFam" id="3.30.230.10:FF:000005">
    <property type="entry name" value="DNA gyrase subunit B"/>
    <property type="match status" value="1"/>
</dbReference>
<dbReference type="InterPro" id="IPR013759">
    <property type="entry name" value="Topo_IIA_B_C"/>
</dbReference>